<protein>
    <recommendedName>
        <fullName evidence="9">RNA polymerase sigma-70 factor</fullName>
    </recommendedName>
</protein>
<keyword evidence="3" id="KW-0731">Sigma factor</keyword>
<dbReference type="NCBIfam" id="TIGR02985">
    <property type="entry name" value="Sig70_bacteroi1"/>
    <property type="match status" value="1"/>
</dbReference>
<dbReference type="GO" id="GO:0003677">
    <property type="term" value="F:DNA binding"/>
    <property type="evidence" value="ECO:0007669"/>
    <property type="project" value="InterPro"/>
</dbReference>
<name>A0A1V9F3H1_9BACT</name>
<dbReference type="SUPFAM" id="SSF88946">
    <property type="entry name" value="Sigma2 domain of RNA polymerase sigma factors"/>
    <property type="match status" value="1"/>
</dbReference>
<dbReference type="InterPro" id="IPR039425">
    <property type="entry name" value="RNA_pol_sigma-70-like"/>
</dbReference>
<dbReference type="NCBIfam" id="TIGR02937">
    <property type="entry name" value="sigma70-ECF"/>
    <property type="match status" value="1"/>
</dbReference>
<sequence>MKHNFQDKSLLQEFKRGDTHAFRAVYDMFFPSLCFFAKRLVDNDGEGEDIAADSFVKLLHRHDSFDTLPNIKAFLYITTRNACLNYLRYTQRQHAEKKEMNRLQDKTDEHALSYMVHAEVLREVEAEIEQLPNRCKEIFKLIYYERRSADDIAGMLGISINTVWVQRAKAIQLIRTNLLKRGLLSVLLCFLVMADDGLTS</sequence>
<evidence type="ECO:0000313" key="7">
    <source>
        <dbReference type="EMBL" id="OQP52914.1"/>
    </source>
</evidence>
<dbReference type="STRING" id="550983.A4R26_28190"/>
<dbReference type="InterPro" id="IPR014284">
    <property type="entry name" value="RNA_pol_sigma-70_dom"/>
</dbReference>
<evidence type="ECO:0000256" key="3">
    <source>
        <dbReference type="ARBA" id="ARBA00023082"/>
    </source>
</evidence>
<keyword evidence="8" id="KW-1185">Reference proteome</keyword>
<keyword evidence="2" id="KW-0805">Transcription regulation</keyword>
<comment type="similarity">
    <text evidence="1">Belongs to the sigma-70 factor family. ECF subfamily.</text>
</comment>
<evidence type="ECO:0000259" key="6">
    <source>
        <dbReference type="Pfam" id="PF08281"/>
    </source>
</evidence>
<gene>
    <name evidence="7" type="ORF">A4R26_28190</name>
</gene>
<dbReference type="EMBL" id="LWBP01000211">
    <property type="protein sequence ID" value="OQP52914.1"/>
    <property type="molecule type" value="Genomic_DNA"/>
</dbReference>
<proteinExistence type="inferred from homology"/>
<evidence type="ECO:0008006" key="9">
    <source>
        <dbReference type="Google" id="ProtNLM"/>
    </source>
</evidence>
<dbReference type="InterPro" id="IPR014327">
    <property type="entry name" value="RNA_pol_sigma70_bacteroid"/>
</dbReference>
<dbReference type="Pfam" id="PF04542">
    <property type="entry name" value="Sigma70_r2"/>
    <property type="match status" value="1"/>
</dbReference>
<dbReference type="Gene3D" id="1.10.10.10">
    <property type="entry name" value="Winged helix-like DNA-binding domain superfamily/Winged helix DNA-binding domain"/>
    <property type="match status" value="1"/>
</dbReference>
<dbReference type="Pfam" id="PF08281">
    <property type="entry name" value="Sigma70_r4_2"/>
    <property type="match status" value="1"/>
</dbReference>
<dbReference type="GO" id="GO:0006352">
    <property type="term" value="P:DNA-templated transcription initiation"/>
    <property type="evidence" value="ECO:0007669"/>
    <property type="project" value="InterPro"/>
</dbReference>
<dbReference type="GO" id="GO:0016987">
    <property type="term" value="F:sigma factor activity"/>
    <property type="evidence" value="ECO:0007669"/>
    <property type="project" value="UniProtKB-KW"/>
</dbReference>
<keyword evidence="4" id="KW-0804">Transcription</keyword>
<dbReference type="OrthoDB" id="656273at2"/>
<dbReference type="AlphaFoldDB" id="A0A1V9F3H1"/>
<reference evidence="8" key="1">
    <citation type="submission" date="2016-04" db="EMBL/GenBank/DDBJ databases">
        <authorList>
            <person name="Chen L."/>
            <person name="Zhuang W."/>
            <person name="Wang G."/>
        </authorList>
    </citation>
    <scope>NUCLEOTIDE SEQUENCE [LARGE SCALE GENOMIC DNA]</scope>
    <source>
        <strain evidence="8">208</strain>
    </source>
</reference>
<evidence type="ECO:0000256" key="2">
    <source>
        <dbReference type="ARBA" id="ARBA00023015"/>
    </source>
</evidence>
<comment type="caution">
    <text evidence="7">The sequence shown here is derived from an EMBL/GenBank/DDBJ whole genome shotgun (WGS) entry which is preliminary data.</text>
</comment>
<dbReference type="RefSeq" id="WP_081169666.1">
    <property type="nucleotide sequence ID" value="NZ_LWBP01000211.1"/>
</dbReference>
<dbReference type="PANTHER" id="PTHR43133:SF46">
    <property type="entry name" value="RNA POLYMERASE SIGMA-70 FACTOR ECF SUBFAMILY"/>
    <property type="match status" value="1"/>
</dbReference>
<dbReference type="InterPro" id="IPR036388">
    <property type="entry name" value="WH-like_DNA-bd_sf"/>
</dbReference>
<evidence type="ECO:0000313" key="8">
    <source>
        <dbReference type="Proteomes" id="UP000192276"/>
    </source>
</evidence>
<feature type="domain" description="RNA polymerase sigma factor 70 region 4 type 2" evidence="6">
    <location>
        <begin position="122"/>
        <end position="171"/>
    </location>
</feature>
<dbReference type="PANTHER" id="PTHR43133">
    <property type="entry name" value="RNA POLYMERASE ECF-TYPE SIGMA FACTO"/>
    <property type="match status" value="1"/>
</dbReference>
<dbReference type="InterPro" id="IPR007627">
    <property type="entry name" value="RNA_pol_sigma70_r2"/>
</dbReference>
<dbReference type="InterPro" id="IPR013324">
    <property type="entry name" value="RNA_pol_sigma_r3/r4-like"/>
</dbReference>
<evidence type="ECO:0000256" key="4">
    <source>
        <dbReference type="ARBA" id="ARBA00023163"/>
    </source>
</evidence>
<dbReference type="InterPro" id="IPR013325">
    <property type="entry name" value="RNA_pol_sigma_r2"/>
</dbReference>
<dbReference type="Gene3D" id="1.10.1740.10">
    <property type="match status" value="1"/>
</dbReference>
<dbReference type="InterPro" id="IPR013249">
    <property type="entry name" value="RNA_pol_sigma70_r4_t2"/>
</dbReference>
<evidence type="ECO:0000259" key="5">
    <source>
        <dbReference type="Pfam" id="PF04542"/>
    </source>
</evidence>
<organism evidence="7 8">
    <name type="scientific">Niastella populi</name>
    <dbReference type="NCBI Taxonomy" id="550983"/>
    <lineage>
        <taxon>Bacteria</taxon>
        <taxon>Pseudomonadati</taxon>
        <taxon>Bacteroidota</taxon>
        <taxon>Chitinophagia</taxon>
        <taxon>Chitinophagales</taxon>
        <taxon>Chitinophagaceae</taxon>
        <taxon>Niastella</taxon>
    </lineage>
</organism>
<dbReference type="Proteomes" id="UP000192276">
    <property type="component" value="Unassembled WGS sequence"/>
</dbReference>
<feature type="domain" description="RNA polymerase sigma-70 region 2" evidence="5">
    <location>
        <begin position="27"/>
        <end position="92"/>
    </location>
</feature>
<dbReference type="SUPFAM" id="SSF88659">
    <property type="entry name" value="Sigma3 and sigma4 domains of RNA polymerase sigma factors"/>
    <property type="match status" value="1"/>
</dbReference>
<evidence type="ECO:0000256" key="1">
    <source>
        <dbReference type="ARBA" id="ARBA00010641"/>
    </source>
</evidence>
<accession>A0A1V9F3H1</accession>